<evidence type="ECO:0000259" key="3">
    <source>
        <dbReference type="Pfam" id="PF01557"/>
    </source>
</evidence>
<gene>
    <name evidence="4" type="ORF">METZ01_LOCUS88874</name>
</gene>
<name>A0A381V6T8_9ZZZZ</name>
<feature type="domain" description="Fumarylacetoacetase-like C-terminal" evidence="3">
    <location>
        <begin position="77"/>
        <end position="283"/>
    </location>
</feature>
<dbReference type="Gene3D" id="3.90.850.10">
    <property type="entry name" value="Fumarylacetoacetase-like, C-terminal domain"/>
    <property type="match status" value="1"/>
</dbReference>
<dbReference type="InterPro" id="IPR051121">
    <property type="entry name" value="FAH"/>
</dbReference>
<sequence length="285" mass="30387">MRIATLNYNGNQILGVRQGDNYVDLSKAAANLPQDMTALLAADALGQANGAAQSATDDALIPADSVTYLPLVTNPPKILCCGLNYRDHAEETGNAIPDYPIIFMRAPTTMAAHNGPMILPKAASDYDYEAELAVVIGKGGRHISNADALDHVAGYSCFNDGSIRSYQFKSPQWTMGKNFDASGGFGPELVTPDELPKSVDNLRIQCRLNGETLQDSNTEQHIFDVQTVIATVSEAMTLCPGDVIIMGTPSGVGSARTPNIWMKDGDVCEIEIEGIGILSNPIVAE</sequence>
<dbReference type="Pfam" id="PF01557">
    <property type="entry name" value="FAA_hydrolase"/>
    <property type="match status" value="1"/>
</dbReference>
<dbReference type="InterPro" id="IPR036663">
    <property type="entry name" value="Fumarylacetoacetase_C_sf"/>
</dbReference>
<dbReference type="GO" id="GO:0019752">
    <property type="term" value="P:carboxylic acid metabolic process"/>
    <property type="evidence" value="ECO:0007669"/>
    <property type="project" value="UniProtKB-ARBA"/>
</dbReference>
<keyword evidence="2" id="KW-0479">Metal-binding</keyword>
<proteinExistence type="inferred from homology"/>
<dbReference type="AlphaFoldDB" id="A0A381V6T8"/>
<protein>
    <recommendedName>
        <fullName evidence="3">Fumarylacetoacetase-like C-terminal domain-containing protein</fullName>
    </recommendedName>
</protein>
<evidence type="ECO:0000256" key="2">
    <source>
        <dbReference type="ARBA" id="ARBA00022723"/>
    </source>
</evidence>
<dbReference type="InterPro" id="IPR011234">
    <property type="entry name" value="Fumarylacetoacetase-like_C"/>
</dbReference>
<dbReference type="SUPFAM" id="SSF56529">
    <property type="entry name" value="FAH"/>
    <property type="match status" value="1"/>
</dbReference>
<accession>A0A381V6T8</accession>
<dbReference type="PANTHER" id="PTHR42796">
    <property type="entry name" value="FUMARYLACETOACETATE HYDROLASE DOMAIN-CONTAINING PROTEIN 2A-RELATED"/>
    <property type="match status" value="1"/>
</dbReference>
<dbReference type="FunFam" id="3.90.850.10:FF:000002">
    <property type="entry name" value="2-hydroxyhepta-2,4-diene-1,7-dioate isomerase"/>
    <property type="match status" value="1"/>
</dbReference>
<reference evidence="4" key="1">
    <citation type="submission" date="2018-05" db="EMBL/GenBank/DDBJ databases">
        <authorList>
            <person name="Lanie J.A."/>
            <person name="Ng W.-L."/>
            <person name="Kazmierczak K.M."/>
            <person name="Andrzejewski T.M."/>
            <person name="Davidsen T.M."/>
            <person name="Wayne K.J."/>
            <person name="Tettelin H."/>
            <person name="Glass J.I."/>
            <person name="Rusch D."/>
            <person name="Podicherti R."/>
            <person name="Tsui H.-C.T."/>
            <person name="Winkler M.E."/>
        </authorList>
    </citation>
    <scope>NUCLEOTIDE SEQUENCE</scope>
</reference>
<dbReference type="EMBL" id="UINC01007998">
    <property type="protein sequence ID" value="SVA36020.1"/>
    <property type="molecule type" value="Genomic_DNA"/>
</dbReference>
<organism evidence="4">
    <name type="scientific">marine metagenome</name>
    <dbReference type="NCBI Taxonomy" id="408172"/>
    <lineage>
        <taxon>unclassified sequences</taxon>
        <taxon>metagenomes</taxon>
        <taxon>ecological metagenomes</taxon>
    </lineage>
</organism>
<comment type="similarity">
    <text evidence="1">Belongs to the FAH family.</text>
</comment>
<dbReference type="PANTHER" id="PTHR42796:SF4">
    <property type="entry name" value="FUMARYLACETOACETATE HYDROLASE DOMAIN-CONTAINING PROTEIN 2A"/>
    <property type="match status" value="1"/>
</dbReference>
<evidence type="ECO:0000256" key="1">
    <source>
        <dbReference type="ARBA" id="ARBA00010211"/>
    </source>
</evidence>
<evidence type="ECO:0000313" key="4">
    <source>
        <dbReference type="EMBL" id="SVA36020.1"/>
    </source>
</evidence>
<dbReference type="GO" id="GO:0016853">
    <property type="term" value="F:isomerase activity"/>
    <property type="evidence" value="ECO:0007669"/>
    <property type="project" value="UniProtKB-ARBA"/>
</dbReference>
<dbReference type="GO" id="GO:0046872">
    <property type="term" value="F:metal ion binding"/>
    <property type="evidence" value="ECO:0007669"/>
    <property type="project" value="UniProtKB-KW"/>
</dbReference>